<dbReference type="EMBL" id="JARJCM010000008">
    <property type="protein sequence ID" value="KAJ7044124.1"/>
    <property type="molecule type" value="Genomic_DNA"/>
</dbReference>
<feature type="region of interest" description="Disordered" evidence="1">
    <location>
        <begin position="62"/>
        <end position="88"/>
    </location>
</feature>
<comment type="caution">
    <text evidence="2">The sequence shown here is derived from an EMBL/GenBank/DDBJ whole genome shotgun (WGS) entry which is preliminary data.</text>
</comment>
<evidence type="ECO:0000256" key="1">
    <source>
        <dbReference type="SAM" id="MobiDB-lite"/>
    </source>
</evidence>
<evidence type="ECO:0000313" key="3">
    <source>
        <dbReference type="Proteomes" id="UP001218188"/>
    </source>
</evidence>
<dbReference type="Proteomes" id="UP001218188">
    <property type="component" value="Unassembled WGS sequence"/>
</dbReference>
<organism evidence="2 3">
    <name type="scientific">Mycena alexandri</name>
    <dbReference type="NCBI Taxonomy" id="1745969"/>
    <lineage>
        <taxon>Eukaryota</taxon>
        <taxon>Fungi</taxon>
        <taxon>Dikarya</taxon>
        <taxon>Basidiomycota</taxon>
        <taxon>Agaricomycotina</taxon>
        <taxon>Agaricomycetes</taxon>
        <taxon>Agaricomycetidae</taxon>
        <taxon>Agaricales</taxon>
        <taxon>Marasmiineae</taxon>
        <taxon>Mycenaceae</taxon>
        <taxon>Mycena</taxon>
    </lineage>
</organism>
<name>A0AAD6XG88_9AGAR</name>
<evidence type="ECO:0000313" key="2">
    <source>
        <dbReference type="EMBL" id="KAJ7044124.1"/>
    </source>
</evidence>
<feature type="compositionally biased region" description="Low complexity" evidence="1">
    <location>
        <begin position="264"/>
        <end position="281"/>
    </location>
</feature>
<protein>
    <submittedName>
        <fullName evidence="2">Uncharacterized protein</fullName>
    </submittedName>
</protein>
<proteinExistence type="predicted"/>
<accession>A0AAD6XG88</accession>
<gene>
    <name evidence="2" type="ORF">C8F04DRAFT_689908</name>
</gene>
<keyword evidence="3" id="KW-1185">Reference proteome</keyword>
<reference evidence="2" key="1">
    <citation type="submission" date="2023-03" db="EMBL/GenBank/DDBJ databases">
        <title>Massive genome expansion in bonnet fungi (Mycena s.s.) driven by repeated elements and novel gene families across ecological guilds.</title>
        <authorList>
            <consortium name="Lawrence Berkeley National Laboratory"/>
            <person name="Harder C.B."/>
            <person name="Miyauchi S."/>
            <person name="Viragh M."/>
            <person name="Kuo A."/>
            <person name="Thoen E."/>
            <person name="Andreopoulos B."/>
            <person name="Lu D."/>
            <person name="Skrede I."/>
            <person name="Drula E."/>
            <person name="Henrissat B."/>
            <person name="Morin E."/>
            <person name="Kohler A."/>
            <person name="Barry K."/>
            <person name="LaButti K."/>
            <person name="Morin E."/>
            <person name="Salamov A."/>
            <person name="Lipzen A."/>
            <person name="Mereny Z."/>
            <person name="Hegedus B."/>
            <person name="Baldrian P."/>
            <person name="Stursova M."/>
            <person name="Weitz H."/>
            <person name="Taylor A."/>
            <person name="Grigoriev I.V."/>
            <person name="Nagy L.G."/>
            <person name="Martin F."/>
            <person name="Kauserud H."/>
        </authorList>
    </citation>
    <scope>NUCLEOTIDE SEQUENCE</scope>
    <source>
        <strain evidence="2">CBHHK200</strain>
    </source>
</reference>
<feature type="region of interest" description="Disordered" evidence="1">
    <location>
        <begin position="221"/>
        <end position="282"/>
    </location>
</feature>
<feature type="compositionally biased region" description="Low complexity" evidence="1">
    <location>
        <begin position="70"/>
        <end position="83"/>
    </location>
</feature>
<dbReference type="AlphaFoldDB" id="A0AAD6XG88"/>
<sequence>MTPNLSTDLCPKCQTFCLTIPKASTGHYTPENETRVFQKCPRHNFEPDSPCRGFRWRDDLSPPPWGPVMSTPTPASTPASTPTRHSPCVSPHCAAAPKDFAISPSSRLQTEAYRMESKHMIKVKYWTKDDERALNFSVPVTAYPYFHPKDCDAITTKLGRSCTSYDILDTVTNPGETTLEEDDEWVTTSAATMVKPNVTLYLRLPDVKICLGLRSRKRVISEVEEPPTTPSPSPASTPSPTKRARSQHTPDAHLEDQYSPSPSPSRQASSSSHRVDPSVSPFGKRTPFPLAYASDMDALFQKATALPPSWTASQKFQLECLEAVPSRDSCKGRRV</sequence>
<feature type="compositionally biased region" description="Pro residues" evidence="1">
    <location>
        <begin position="227"/>
        <end position="237"/>
    </location>
</feature>